<dbReference type="Pfam" id="PF17921">
    <property type="entry name" value="Integrase_H2C2"/>
    <property type="match status" value="1"/>
</dbReference>
<feature type="domain" description="Integrase catalytic" evidence="3">
    <location>
        <begin position="74"/>
        <end position="176"/>
    </location>
</feature>
<dbReference type="Gene3D" id="3.30.420.10">
    <property type="entry name" value="Ribonuclease H-like superfamily/Ribonuclease H"/>
    <property type="match status" value="1"/>
</dbReference>
<dbReference type="PANTHER" id="PTHR37984">
    <property type="entry name" value="PROTEIN CBG26694"/>
    <property type="match status" value="1"/>
</dbReference>
<keyword evidence="5" id="KW-1185">Reference proteome</keyword>
<dbReference type="PANTHER" id="PTHR37984:SF7">
    <property type="entry name" value="INTEGRASE CATALYTIC DOMAIN-CONTAINING PROTEIN"/>
    <property type="match status" value="1"/>
</dbReference>
<dbReference type="InterPro" id="IPR036397">
    <property type="entry name" value="RNaseH_sf"/>
</dbReference>
<dbReference type="InterPro" id="IPR001584">
    <property type="entry name" value="Integrase_cat-core"/>
</dbReference>
<evidence type="ECO:0000313" key="5">
    <source>
        <dbReference type="Proteomes" id="UP001235939"/>
    </source>
</evidence>
<organism evidence="4 5">
    <name type="scientific">Cordylochernes scorpioides</name>
    <dbReference type="NCBI Taxonomy" id="51811"/>
    <lineage>
        <taxon>Eukaryota</taxon>
        <taxon>Metazoa</taxon>
        <taxon>Ecdysozoa</taxon>
        <taxon>Arthropoda</taxon>
        <taxon>Chelicerata</taxon>
        <taxon>Arachnida</taxon>
        <taxon>Pseudoscorpiones</taxon>
        <taxon>Cheliferoidea</taxon>
        <taxon>Chernetidae</taxon>
        <taxon>Cordylochernes</taxon>
    </lineage>
</organism>
<evidence type="ECO:0000259" key="3">
    <source>
        <dbReference type="PROSITE" id="PS50994"/>
    </source>
</evidence>
<name>A0ABY6KMK5_9ARAC</name>
<dbReference type="EC" id="2.7.7.49" evidence="1"/>
<dbReference type="InterPro" id="IPR050951">
    <property type="entry name" value="Retrovirus_Pol_polyprotein"/>
</dbReference>
<reference evidence="4 5" key="1">
    <citation type="submission" date="2022-01" db="EMBL/GenBank/DDBJ databases">
        <title>A chromosomal length assembly of Cordylochernes scorpioides.</title>
        <authorList>
            <person name="Zeh D."/>
            <person name="Zeh J."/>
        </authorList>
    </citation>
    <scope>NUCLEOTIDE SEQUENCE [LARGE SCALE GENOMIC DNA]</scope>
    <source>
        <strain evidence="4">IN4F17</strain>
        <tissue evidence="4">Whole Body</tissue>
    </source>
</reference>
<feature type="compositionally biased region" description="Basic and acidic residues" evidence="2">
    <location>
        <begin position="329"/>
        <end position="341"/>
    </location>
</feature>
<protein>
    <recommendedName>
        <fullName evidence="1">RNA-directed DNA polymerase</fullName>
        <ecNumber evidence="1">2.7.7.49</ecNumber>
    </recommendedName>
</protein>
<evidence type="ECO:0000256" key="1">
    <source>
        <dbReference type="ARBA" id="ARBA00012493"/>
    </source>
</evidence>
<dbReference type="Proteomes" id="UP001235939">
    <property type="component" value="Chromosome 07"/>
</dbReference>
<dbReference type="InterPro" id="IPR012337">
    <property type="entry name" value="RNaseH-like_sf"/>
</dbReference>
<dbReference type="SUPFAM" id="SSF53098">
    <property type="entry name" value="Ribonuclease H-like"/>
    <property type="match status" value="1"/>
</dbReference>
<dbReference type="Gene3D" id="1.10.340.70">
    <property type="match status" value="1"/>
</dbReference>
<dbReference type="PROSITE" id="PS50994">
    <property type="entry name" value="INTEGRASE"/>
    <property type="match status" value="1"/>
</dbReference>
<dbReference type="InterPro" id="IPR041588">
    <property type="entry name" value="Integrase_H2C2"/>
</dbReference>
<accession>A0ABY6KMK5</accession>
<proteinExistence type="predicted"/>
<sequence>MKGCTVVVPSSLRKTMLQIIHEGHLGMDKCKIRARQSIFWPGINKQIEDLISKCEICIRNRRSQEKEPLILHPIKDLPWKKVGIDLFELYGEMYLIMVDYFSKFPEIPRLTDTKTESVIRKLKSLFARYGIPQIIMSYNGPQFNNYMFKKFEKYWDFKHITSSPLHPKSNGLARQADEDPFLALLNFRSTKIDGVESPAALLFGRDIRTKLPYSNIYLKPRKIIIGKVQNKWREKQIVQKGYYDRGSKEQCKMQKDYFVYLNTGRNGWIPTTIKDVADTPRSYFVESPHGEVIRRNSKDLYLPRTVRFQPEATPGPGQPDTSLQPPKIECSDPEKPTEVRTRSGRLVKTPNILTY</sequence>
<evidence type="ECO:0000313" key="4">
    <source>
        <dbReference type="EMBL" id="UYV69744.1"/>
    </source>
</evidence>
<dbReference type="EMBL" id="CP092869">
    <property type="protein sequence ID" value="UYV69744.1"/>
    <property type="molecule type" value="Genomic_DNA"/>
</dbReference>
<feature type="region of interest" description="Disordered" evidence="2">
    <location>
        <begin position="308"/>
        <end position="343"/>
    </location>
</feature>
<gene>
    <name evidence="4" type="ORF">LAZ67_7000575</name>
</gene>
<evidence type="ECO:0000256" key="2">
    <source>
        <dbReference type="SAM" id="MobiDB-lite"/>
    </source>
</evidence>